<sequence length="73" mass="7965">MNSPVILLPGDGTVTTYHGWVGLGLCREQSQRKQRVFQSFTNYLTDSPLHLLSSACDAASDQFGSDEFGENLG</sequence>
<protein>
    <submittedName>
        <fullName evidence="1">Uncharacterized protein</fullName>
    </submittedName>
</protein>
<comment type="caution">
    <text evidence="1">The sequence shown here is derived from an EMBL/GenBank/DDBJ whole genome shotgun (WGS) entry which is preliminary data.</text>
</comment>
<name>A0ACB9NF31_BAUVA</name>
<evidence type="ECO:0000313" key="1">
    <source>
        <dbReference type="EMBL" id="KAI4334725.1"/>
    </source>
</evidence>
<gene>
    <name evidence="1" type="ORF">L6164_013437</name>
</gene>
<organism evidence="1 2">
    <name type="scientific">Bauhinia variegata</name>
    <name type="common">Purple orchid tree</name>
    <name type="synonym">Phanera variegata</name>
    <dbReference type="NCBI Taxonomy" id="167791"/>
    <lineage>
        <taxon>Eukaryota</taxon>
        <taxon>Viridiplantae</taxon>
        <taxon>Streptophyta</taxon>
        <taxon>Embryophyta</taxon>
        <taxon>Tracheophyta</taxon>
        <taxon>Spermatophyta</taxon>
        <taxon>Magnoliopsida</taxon>
        <taxon>eudicotyledons</taxon>
        <taxon>Gunneridae</taxon>
        <taxon>Pentapetalae</taxon>
        <taxon>rosids</taxon>
        <taxon>fabids</taxon>
        <taxon>Fabales</taxon>
        <taxon>Fabaceae</taxon>
        <taxon>Cercidoideae</taxon>
        <taxon>Cercideae</taxon>
        <taxon>Bauhiniinae</taxon>
        <taxon>Bauhinia</taxon>
    </lineage>
</organism>
<keyword evidence="2" id="KW-1185">Reference proteome</keyword>
<dbReference type="EMBL" id="CM039431">
    <property type="protein sequence ID" value="KAI4334725.1"/>
    <property type="molecule type" value="Genomic_DNA"/>
</dbReference>
<accession>A0ACB9NF31</accession>
<reference evidence="1 2" key="1">
    <citation type="journal article" date="2022" name="DNA Res.">
        <title>Chromosomal-level genome assembly of the orchid tree Bauhinia variegata (Leguminosae; Cercidoideae) supports the allotetraploid origin hypothesis of Bauhinia.</title>
        <authorList>
            <person name="Zhong Y."/>
            <person name="Chen Y."/>
            <person name="Zheng D."/>
            <person name="Pang J."/>
            <person name="Liu Y."/>
            <person name="Luo S."/>
            <person name="Meng S."/>
            <person name="Qian L."/>
            <person name="Wei D."/>
            <person name="Dai S."/>
            <person name="Zhou R."/>
        </authorList>
    </citation>
    <scope>NUCLEOTIDE SEQUENCE [LARGE SCALE GENOMIC DNA]</scope>
    <source>
        <strain evidence="1">BV-YZ2020</strain>
    </source>
</reference>
<evidence type="ECO:0000313" key="2">
    <source>
        <dbReference type="Proteomes" id="UP000828941"/>
    </source>
</evidence>
<proteinExistence type="predicted"/>
<dbReference type="Proteomes" id="UP000828941">
    <property type="component" value="Chromosome 6"/>
</dbReference>